<evidence type="ECO:0000313" key="2">
    <source>
        <dbReference type="Proteomes" id="UP000215914"/>
    </source>
</evidence>
<name>A0A9K3I6C1_HELAN</name>
<reference evidence="1" key="2">
    <citation type="submission" date="2020-06" db="EMBL/GenBank/DDBJ databases">
        <title>Helianthus annuus Genome sequencing and assembly Release 2.</title>
        <authorList>
            <person name="Gouzy J."/>
            <person name="Langlade N."/>
            <person name="Munos S."/>
        </authorList>
    </citation>
    <scope>NUCLEOTIDE SEQUENCE</scope>
    <source>
        <tissue evidence="1">Leaves</tissue>
    </source>
</reference>
<dbReference type="Gramene" id="mRNA:HanXRQr2_Chr09g0393131">
    <property type="protein sequence ID" value="mRNA:HanXRQr2_Chr09g0393131"/>
    <property type="gene ID" value="HanXRQr2_Chr09g0393131"/>
</dbReference>
<organism evidence="1 2">
    <name type="scientific">Helianthus annuus</name>
    <name type="common">Common sunflower</name>
    <dbReference type="NCBI Taxonomy" id="4232"/>
    <lineage>
        <taxon>Eukaryota</taxon>
        <taxon>Viridiplantae</taxon>
        <taxon>Streptophyta</taxon>
        <taxon>Embryophyta</taxon>
        <taxon>Tracheophyta</taxon>
        <taxon>Spermatophyta</taxon>
        <taxon>Magnoliopsida</taxon>
        <taxon>eudicotyledons</taxon>
        <taxon>Gunneridae</taxon>
        <taxon>Pentapetalae</taxon>
        <taxon>asterids</taxon>
        <taxon>campanulids</taxon>
        <taxon>Asterales</taxon>
        <taxon>Asteraceae</taxon>
        <taxon>Asteroideae</taxon>
        <taxon>Heliantheae alliance</taxon>
        <taxon>Heliantheae</taxon>
        <taxon>Helianthus</taxon>
    </lineage>
</organism>
<evidence type="ECO:0000313" key="1">
    <source>
        <dbReference type="EMBL" id="KAF5791304.1"/>
    </source>
</evidence>
<dbReference type="EMBL" id="MNCJ02000324">
    <property type="protein sequence ID" value="KAF5791304.1"/>
    <property type="molecule type" value="Genomic_DNA"/>
</dbReference>
<sequence>MNNSHIYKVLERIRGPIIFPSAMGSSPWCFMVFATDSTSFSFLICKIEPGAGAKS</sequence>
<keyword evidence="2" id="KW-1185">Reference proteome</keyword>
<dbReference type="AlphaFoldDB" id="A0A9K3I6C1"/>
<reference evidence="1" key="1">
    <citation type="journal article" date="2017" name="Nature">
        <title>The sunflower genome provides insights into oil metabolism, flowering and Asterid evolution.</title>
        <authorList>
            <person name="Badouin H."/>
            <person name="Gouzy J."/>
            <person name="Grassa C.J."/>
            <person name="Murat F."/>
            <person name="Staton S.E."/>
            <person name="Cottret L."/>
            <person name="Lelandais-Briere C."/>
            <person name="Owens G.L."/>
            <person name="Carrere S."/>
            <person name="Mayjonade B."/>
            <person name="Legrand L."/>
            <person name="Gill N."/>
            <person name="Kane N.C."/>
            <person name="Bowers J.E."/>
            <person name="Hubner S."/>
            <person name="Bellec A."/>
            <person name="Berard A."/>
            <person name="Berges H."/>
            <person name="Blanchet N."/>
            <person name="Boniface M.C."/>
            <person name="Brunel D."/>
            <person name="Catrice O."/>
            <person name="Chaidir N."/>
            <person name="Claudel C."/>
            <person name="Donnadieu C."/>
            <person name="Faraut T."/>
            <person name="Fievet G."/>
            <person name="Helmstetter N."/>
            <person name="King M."/>
            <person name="Knapp S.J."/>
            <person name="Lai Z."/>
            <person name="Le Paslier M.C."/>
            <person name="Lippi Y."/>
            <person name="Lorenzon L."/>
            <person name="Mandel J.R."/>
            <person name="Marage G."/>
            <person name="Marchand G."/>
            <person name="Marquand E."/>
            <person name="Bret-Mestries E."/>
            <person name="Morien E."/>
            <person name="Nambeesan S."/>
            <person name="Nguyen T."/>
            <person name="Pegot-Espagnet P."/>
            <person name="Pouilly N."/>
            <person name="Raftis F."/>
            <person name="Sallet E."/>
            <person name="Schiex T."/>
            <person name="Thomas J."/>
            <person name="Vandecasteele C."/>
            <person name="Vares D."/>
            <person name="Vear F."/>
            <person name="Vautrin S."/>
            <person name="Crespi M."/>
            <person name="Mangin B."/>
            <person name="Burke J.M."/>
            <person name="Salse J."/>
            <person name="Munos S."/>
            <person name="Vincourt P."/>
            <person name="Rieseberg L.H."/>
            <person name="Langlade N.B."/>
        </authorList>
    </citation>
    <scope>NUCLEOTIDE SEQUENCE</scope>
    <source>
        <tissue evidence="1">Leaves</tissue>
    </source>
</reference>
<comment type="caution">
    <text evidence="1">The sequence shown here is derived from an EMBL/GenBank/DDBJ whole genome shotgun (WGS) entry which is preliminary data.</text>
</comment>
<protein>
    <submittedName>
        <fullName evidence="1">Uncharacterized protein</fullName>
    </submittedName>
</protein>
<accession>A0A9K3I6C1</accession>
<gene>
    <name evidence="1" type="ORF">HanXRQr2_Chr09g0393131</name>
</gene>
<proteinExistence type="predicted"/>
<dbReference type="Proteomes" id="UP000215914">
    <property type="component" value="Unassembled WGS sequence"/>
</dbReference>